<dbReference type="Pfam" id="PF00106">
    <property type="entry name" value="adh_short"/>
    <property type="match status" value="1"/>
</dbReference>
<evidence type="ECO:0000256" key="3">
    <source>
        <dbReference type="SAM" id="MobiDB-lite"/>
    </source>
</evidence>
<dbReference type="OrthoDB" id="5327538at2759"/>
<keyword evidence="5" id="KW-1185">Reference proteome</keyword>
<dbReference type="InterPro" id="IPR002347">
    <property type="entry name" value="SDR_fam"/>
</dbReference>
<dbReference type="EMBL" id="LUGG01000006">
    <property type="protein sequence ID" value="OBZ73977.1"/>
    <property type="molecule type" value="Genomic_DNA"/>
</dbReference>
<feature type="compositionally biased region" description="Basic and acidic residues" evidence="3">
    <location>
        <begin position="74"/>
        <end position="83"/>
    </location>
</feature>
<dbReference type="Gene3D" id="3.40.50.720">
    <property type="entry name" value="NAD(P)-binding Rossmann-like Domain"/>
    <property type="match status" value="2"/>
</dbReference>
<comment type="similarity">
    <text evidence="1">Belongs to the short-chain dehydrogenases/reductases (SDR) family.</text>
</comment>
<name>A0A1C7MBI2_GRIFR</name>
<accession>A0A1C7MBI2</accession>
<feature type="compositionally biased region" description="Basic residues" evidence="3">
    <location>
        <begin position="62"/>
        <end position="73"/>
    </location>
</feature>
<dbReference type="PANTHER" id="PTHR48107">
    <property type="entry name" value="NADPH-DEPENDENT ALDEHYDE REDUCTASE-LIKE PROTEIN, CHLOROPLASTIC-RELATED"/>
    <property type="match status" value="1"/>
</dbReference>
<proteinExistence type="inferred from homology"/>
<evidence type="ECO:0000256" key="2">
    <source>
        <dbReference type="ARBA" id="ARBA00023002"/>
    </source>
</evidence>
<dbReference type="AlphaFoldDB" id="A0A1C7MBI2"/>
<organism evidence="4 5">
    <name type="scientific">Grifola frondosa</name>
    <name type="common">Maitake</name>
    <name type="synonym">Polyporus frondosus</name>
    <dbReference type="NCBI Taxonomy" id="5627"/>
    <lineage>
        <taxon>Eukaryota</taxon>
        <taxon>Fungi</taxon>
        <taxon>Dikarya</taxon>
        <taxon>Basidiomycota</taxon>
        <taxon>Agaricomycotina</taxon>
        <taxon>Agaricomycetes</taxon>
        <taxon>Polyporales</taxon>
        <taxon>Grifolaceae</taxon>
        <taxon>Grifola</taxon>
    </lineage>
</organism>
<evidence type="ECO:0000313" key="4">
    <source>
        <dbReference type="EMBL" id="OBZ73977.1"/>
    </source>
</evidence>
<dbReference type="Proteomes" id="UP000092993">
    <property type="component" value="Unassembled WGS sequence"/>
</dbReference>
<protein>
    <recommendedName>
        <fullName evidence="6">Versicolorin reductase</fullName>
    </recommendedName>
</protein>
<dbReference type="InterPro" id="IPR036291">
    <property type="entry name" value="NAD(P)-bd_dom_sf"/>
</dbReference>
<evidence type="ECO:0000313" key="5">
    <source>
        <dbReference type="Proteomes" id="UP000092993"/>
    </source>
</evidence>
<dbReference type="PANTHER" id="PTHR48107:SF7">
    <property type="entry name" value="RE15974P"/>
    <property type="match status" value="1"/>
</dbReference>
<gene>
    <name evidence="4" type="ORF">A0H81_06537</name>
</gene>
<dbReference type="GO" id="GO:0016614">
    <property type="term" value="F:oxidoreductase activity, acting on CH-OH group of donors"/>
    <property type="evidence" value="ECO:0007669"/>
    <property type="project" value="UniProtKB-ARBA"/>
</dbReference>
<feature type="region of interest" description="Disordered" evidence="3">
    <location>
        <begin position="52"/>
        <end position="83"/>
    </location>
</feature>
<dbReference type="STRING" id="5627.A0A1C7MBI2"/>
<evidence type="ECO:0000256" key="1">
    <source>
        <dbReference type="ARBA" id="ARBA00006484"/>
    </source>
</evidence>
<comment type="caution">
    <text evidence="4">The sequence shown here is derived from an EMBL/GenBank/DDBJ whole genome shotgun (WGS) entry which is preliminary data.</text>
</comment>
<reference evidence="4 5" key="1">
    <citation type="submission" date="2016-03" db="EMBL/GenBank/DDBJ databases">
        <title>Whole genome sequencing of Grifola frondosa 9006-11.</title>
        <authorList>
            <person name="Min B."/>
            <person name="Park H."/>
            <person name="Kim J.-G."/>
            <person name="Cho H."/>
            <person name="Oh Y.-L."/>
            <person name="Kong W.-S."/>
            <person name="Choi I.-G."/>
        </authorList>
    </citation>
    <scope>NUCLEOTIDE SEQUENCE [LARGE SCALE GENOMIC DNA]</scope>
    <source>
        <strain evidence="4 5">9006-11</strain>
    </source>
</reference>
<dbReference type="Pfam" id="PF13561">
    <property type="entry name" value="adh_short_C2"/>
    <property type="match status" value="1"/>
</dbReference>
<dbReference type="OMA" id="ECSKEGW"/>
<dbReference type="SUPFAM" id="SSF51735">
    <property type="entry name" value="NAD(P)-binding Rossmann-fold domains"/>
    <property type="match status" value="1"/>
</dbReference>
<dbReference type="PRINTS" id="PR00081">
    <property type="entry name" value="GDHRDH"/>
</dbReference>
<evidence type="ECO:0008006" key="6">
    <source>
        <dbReference type="Google" id="ProtNLM"/>
    </source>
</evidence>
<sequence>MSLPLAGKVALITGSSRAIGAATATRLAADGANVVINYVSNAAAATSVADAINANGQPTPPRRGHPPIRPPRHPRAECGHHGEAAGLSDVDDKFFDDHFSINVKAPLFMVKAAAPLMKAGGRIIFFSSTLTHASTITPTTSSMRRRRVQSSRYPACSPRSSARADQCQYRRPGPIDTELFRSGKSEELIKFIGGFHP</sequence>
<keyword evidence="2" id="KW-0560">Oxidoreductase</keyword>